<dbReference type="PRINTS" id="PR01315">
    <property type="entry name" value="BATTENIN"/>
</dbReference>
<dbReference type="AlphaFoldDB" id="A0A6J8C6E8"/>
<comment type="similarity">
    <text evidence="2 6">Belongs to the battenin family.</text>
</comment>
<organism evidence="7 8">
    <name type="scientific">Mytilus coruscus</name>
    <name type="common">Sea mussel</name>
    <dbReference type="NCBI Taxonomy" id="42192"/>
    <lineage>
        <taxon>Eukaryota</taxon>
        <taxon>Metazoa</taxon>
        <taxon>Spiralia</taxon>
        <taxon>Lophotrochozoa</taxon>
        <taxon>Mollusca</taxon>
        <taxon>Bivalvia</taxon>
        <taxon>Autobranchia</taxon>
        <taxon>Pteriomorphia</taxon>
        <taxon>Mytilida</taxon>
        <taxon>Mytiloidea</taxon>
        <taxon>Mytilidae</taxon>
        <taxon>Mytilinae</taxon>
        <taxon>Mytilus</taxon>
    </lineage>
</organism>
<keyword evidence="8" id="KW-1185">Reference proteome</keyword>
<feature type="transmembrane region" description="Helical" evidence="6">
    <location>
        <begin position="386"/>
        <end position="410"/>
    </location>
</feature>
<sequence length="417" mass="46179">MGSDLRNWIGFFLLGSINNLPYVIVTSAANTIADSFDQRNNVGVVFFANVALSVIVKSVNGFLLLKVSYGIRIVANAIIMLIGLFGVAFAFDFWFAIVCIVFVGASAAFGENVALGYLRLFPSKYVNAWSSGTGMAGVLGSTIYIIFGCAVGAGGDNTAKLKHLTKAELTVHTDNVVHFIRYAFLLTSPVVVVYLLAYFWIIQRPPESDSLTQDDSDIQKEKQRLLDDSEEGELDEISETVEPVEESALKRIWRCFKMVLWVSLNLAAVYMFEYVAQGSAAKVRPKTEYNKGCPELYAGLSLCYQAGVFVSRSSVQLFRIKRIEILSVLQLVNMIVWLIDVHTKFIPVYILPAYMIYVGLLGGASYVNIFYLLLNEDKYPNNDRELCINIAALFITVGIVSGTAVETLLFQTALKND</sequence>
<protein>
    <recommendedName>
        <fullName evidence="6">Battenin</fullName>
    </recommendedName>
</protein>
<dbReference type="SUPFAM" id="SSF103473">
    <property type="entry name" value="MFS general substrate transporter"/>
    <property type="match status" value="1"/>
</dbReference>
<dbReference type="GO" id="GO:0005765">
    <property type="term" value="C:lysosomal membrane"/>
    <property type="evidence" value="ECO:0007669"/>
    <property type="project" value="UniProtKB-SubCell"/>
</dbReference>
<feature type="transmembrane region" description="Helical" evidence="6">
    <location>
        <begin position="129"/>
        <end position="153"/>
    </location>
</feature>
<evidence type="ECO:0000256" key="5">
    <source>
        <dbReference type="ARBA" id="ARBA00023136"/>
    </source>
</evidence>
<feature type="transmembrane region" description="Helical" evidence="6">
    <location>
        <begin position="351"/>
        <end position="374"/>
    </location>
</feature>
<comment type="subcellular location">
    <subcellularLocation>
        <location evidence="1">Endomembrane system</location>
        <topology evidence="1">Multi-pass membrane protein</topology>
    </subcellularLocation>
    <subcellularLocation>
        <location evidence="6">Lysosome membrane</location>
        <topology evidence="6">Multi-pass membrane protein</topology>
    </subcellularLocation>
</comment>
<keyword evidence="3 6" id="KW-0812">Transmembrane</keyword>
<dbReference type="PANTHER" id="PTHR10981">
    <property type="entry name" value="BATTENIN"/>
    <property type="match status" value="1"/>
</dbReference>
<dbReference type="EMBL" id="CACVKT020004875">
    <property type="protein sequence ID" value="CAC5391923.1"/>
    <property type="molecule type" value="Genomic_DNA"/>
</dbReference>
<feature type="transmembrane region" description="Helical" evidence="6">
    <location>
        <begin position="77"/>
        <end position="109"/>
    </location>
</feature>
<feature type="transmembrane region" description="Helical" evidence="6">
    <location>
        <begin position="258"/>
        <end position="276"/>
    </location>
</feature>
<evidence type="ECO:0000313" key="8">
    <source>
        <dbReference type="Proteomes" id="UP000507470"/>
    </source>
</evidence>
<feature type="transmembrane region" description="Helical" evidence="6">
    <location>
        <begin position="7"/>
        <end position="24"/>
    </location>
</feature>
<dbReference type="GO" id="GO:0012505">
    <property type="term" value="C:endomembrane system"/>
    <property type="evidence" value="ECO:0007669"/>
    <property type="project" value="UniProtKB-SubCell"/>
</dbReference>
<gene>
    <name evidence="7" type="ORF">MCOR_26898</name>
</gene>
<reference evidence="7 8" key="1">
    <citation type="submission" date="2020-06" db="EMBL/GenBank/DDBJ databases">
        <authorList>
            <person name="Li R."/>
            <person name="Bekaert M."/>
        </authorList>
    </citation>
    <scope>NUCLEOTIDE SEQUENCE [LARGE SCALE GENOMIC DNA]</scope>
    <source>
        <strain evidence="8">wild</strain>
    </source>
</reference>
<evidence type="ECO:0000313" key="7">
    <source>
        <dbReference type="EMBL" id="CAC5391923.1"/>
    </source>
</evidence>
<evidence type="ECO:0000256" key="2">
    <source>
        <dbReference type="ARBA" id="ARBA00007467"/>
    </source>
</evidence>
<dbReference type="InterPro" id="IPR036259">
    <property type="entry name" value="MFS_trans_sf"/>
</dbReference>
<accession>A0A6J8C6E8</accession>
<feature type="transmembrane region" description="Helical" evidence="6">
    <location>
        <begin position="182"/>
        <end position="201"/>
    </location>
</feature>
<dbReference type="InterPro" id="IPR003492">
    <property type="entry name" value="Battenin_disease_Cln3"/>
</dbReference>
<evidence type="ECO:0000256" key="3">
    <source>
        <dbReference type="ARBA" id="ARBA00022692"/>
    </source>
</evidence>
<keyword evidence="4 6" id="KW-1133">Transmembrane helix</keyword>
<evidence type="ECO:0000256" key="4">
    <source>
        <dbReference type="ARBA" id="ARBA00022989"/>
    </source>
</evidence>
<keyword evidence="5 6" id="KW-0472">Membrane</keyword>
<feature type="transmembrane region" description="Helical" evidence="6">
    <location>
        <begin position="44"/>
        <end position="65"/>
    </location>
</feature>
<evidence type="ECO:0000256" key="1">
    <source>
        <dbReference type="ARBA" id="ARBA00004127"/>
    </source>
</evidence>
<name>A0A6J8C6E8_MYTCO</name>
<dbReference type="Proteomes" id="UP000507470">
    <property type="component" value="Unassembled WGS sequence"/>
</dbReference>
<dbReference type="Pfam" id="PF02487">
    <property type="entry name" value="CLN3"/>
    <property type="match status" value="1"/>
</dbReference>
<dbReference type="Gene3D" id="1.20.1250.20">
    <property type="entry name" value="MFS general substrate transporter like domains"/>
    <property type="match status" value="1"/>
</dbReference>
<feature type="transmembrane region" description="Helical" evidence="6">
    <location>
        <begin position="322"/>
        <end position="339"/>
    </location>
</feature>
<keyword evidence="6" id="KW-0458">Lysosome</keyword>
<proteinExistence type="inferred from homology"/>
<dbReference type="OrthoDB" id="5965864at2759"/>
<evidence type="ECO:0000256" key="6">
    <source>
        <dbReference type="RuleBase" id="RU361113"/>
    </source>
</evidence>
<dbReference type="PANTHER" id="PTHR10981:SF7">
    <property type="entry name" value="BATTENIN"/>
    <property type="match status" value="1"/>
</dbReference>